<evidence type="ECO:0000259" key="3">
    <source>
        <dbReference type="Pfam" id="PF00291"/>
    </source>
</evidence>
<feature type="domain" description="Tryptophan synthase beta chain-like PALP" evidence="3">
    <location>
        <begin position="61"/>
        <end position="359"/>
    </location>
</feature>
<dbReference type="AlphaFoldDB" id="A0A1W6ZJK7"/>
<dbReference type="STRING" id="463040.CAL15_17145"/>
<protein>
    <submittedName>
        <fullName evidence="4">Threonine synthase</fullName>
    </submittedName>
</protein>
<reference evidence="4 5" key="1">
    <citation type="submission" date="2017-05" db="EMBL/GenBank/DDBJ databases">
        <title>Complete and WGS of Bordetella genogroups.</title>
        <authorList>
            <person name="Spilker T."/>
            <person name="LiPuma J."/>
        </authorList>
    </citation>
    <scope>NUCLEOTIDE SEQUENCE [LARGE SCALE GENOMIC DNA]</scope>
    <source>
        <strain evidence="4 5">AU7206</strain>
    </source>
</reference>
<evidence type="ECO:0000313" key="4">
    <source>
        <dbReference type="EMBL" id="ARP97512.1"/>
    </source>
</evidence>
<evidence type="ECO:0000256" key="1">
    <source>
        <dbReference type="ARBA" id="ARBA00001933"/>
    </source>
</evidence>
<dbReference type="KEGG" id="bgm:CAL15_17145"/>
<dbReference type="Proteomes" id="UP000194161">
    <property type="component" value="Chromosome"/>
</dbReference>
<gene>
    <name evidence="4" type="ORF">CAL15_17145</name>
</gene>
<proteinExistence type="predicted"/>
<dbReference type="RefSeq" id="WP_086081157.1">
    <property type="nucleotide sequence ID" value="NZ_CP021111.1"/>
</dbReference>
<accession>A0A1W6ZJK7</accession>
<dbReference type="InterPro" id="IPR001926">
    <property type="entry name" value="TrpB-like_PALP"/>
</dbReference>
<dbReference type="InterPro" id="IPR050214">
    <property type="entry name" value="Cys_Synth/Cystath_Beta-Synth"/>
</dbReference>
<dbReference type="GO" id="GO:1901605">
    <property type="term" value="P:alpha-amino acid metabolic process"/>
    <property type="evidence" value="ECO:0007669"/>
    <property type="project" value="UniProtKB-ARBA"/>
</dbReference>
<evidence type="ECO:0000256" key="2">
    <source>
        <dbReference type="ARBA" id="ARBA00022898"/>
    </source>
</evidence>
<dbReference type="PANTHER" id="PTHR10314">
    <property type="entry name" value="CYSTATHIONINE BETA-SYNTHASE"/>
    <property type="match status" value="1"/>
</dbReference>
<keyword evidence="2" id="KW-0663">Pyridoxal phosphate</keyword>
<dbReference type="Gene3D" id="3.40.50.1100">
    <property type="match status" value="2"/>
</dbReference>
<dbReference type="OrthoDB" id="9778118at2"/>
<organism evidence="4 5">
    <name type="scientific">Bordetella genomosp. 13</name>
    <dbReference type="NCBI Taxonomy" id="463040"/>
    <lineage>
        <taxon>Bacteria</taxon>
        <taxon>Pseudomonadati</taxon>
        <taxon>Pseudomonadota</taxon>
        <taxon>Betaproteobacteria</taxon>
        <taxon>Burkholderiales</taxon>
        <taxon>Alcaligenaceae</taxon>
        <taxon>Bordetella</taxon>
    </lineage>
</organism>
<dbReference type="SUPFAM" id="SSF53686">
    <property type="entry name" value="Tryptophan synthase beta subunit-like PLP-dependent enzymes"/>
    <property type="match status" value="1"/>
</dbReference>
<dbReference type="Pfam" id="PF00291">
    <property type="entry name" value="PALP"/>
    <property type="match status" value="1"/>
</dbReference>
<dbReference type="EMBL" id="CP021111">
    <property type="protein sequence ID" value="ARP97512.1"/>
    <property type="molecule type" value="Genomic_DNA"/>
</dbReference>
<comment type="cofactor">
    <cofactor evidence="1">
        <name>pyridoxal 5'-phosphate</name>
        <dbReference type="ChEBI" id="CHEBI:597326"/>
    </cofactor>
</comment>
<name>A0A1W6ZJK7_9BORD</name>
<evidence type="ECO:0000313" key="5">
    <source>
        <dbReference type="Proteomes" id="UP000194161"/>
    </source>
</evidence>
<keyword evidence="5" id="KW-1185">Reference proteome</keyword>
<dbReference type="InterPro" id="IPR036052">
    <property type="entry name" value="TrpB-like_PALP_sf"/>
</dbReference>
<sequence>MRMNPHLAGLSCLRCGHRLPPGDYPEGCPVCLAQGHPSSLRCEYAHHDDGGMPMPVLDALSLGEGATPCLPAQSLAREHGLAQVWLKCESGNPTGTHKDRMAAQLVSRAVLAGAPGMAAASSGNGGVALAAYCAAAGLPIEIAVAPSCPDPQRDAMLRFGARLTPFDDSLARWHHVARLCRETGAFAGTNYLDPPVGTHAYGVEGYKPLAQELLDACGLPTDIVVPTARGDLMWGMLLGWQYLLASGRIDRLPRLHAVEPYARLSQVLEGGDVRAHRDGSTSQYSIGGVTSTLQAVHAVRDTGGQALDVSDADARAAHRQLAAMGLQTELSSSAALAALRQLSSRGVVDGESRVVLLLTSDGRRGI</sequence>